<dbReference type="SUPFAM" id="SSF55486">
    <property type="entry name" value="Metalloproteases ('zincins'), catalytic domain"/>
    <property type="match status" value="1"/>
</dbReference>
<dbReference type="Gene3D" id="3.40.390.10">
    <property type="entry name" value="Collagenase (Catalytic Domain)"/>
    <property type="match status" value="1"/>
</dbReference>
<evidence type="ECO:0000313" key="2">
    <source>
        <dbReference type="Proteomes" id="UP001147760"/>
    </source>
</evidence>
<evidence type="ECO:0008006" key="3">
    <source>
        <dbReference type="Google" id="ProtNLM"/>
    </source>
</evidence>
<dbReference type="AlphaFoldDB" id="A0A9W9WP16"/>
<dbReference type="InterPro" id="IPR024079">
    <property type="entry name" value="MetalloPept_cat_dom_sf"/>
</dbReference>
<name>A0A9W9WP16_9EURO</name>
<organism evidence="1 2">
    <name type="scientific">Penicillium desertorum</name>
    <dbReference type="NCBI Taxonomy" id="1303715"/>
    <lineage>
        <taxon>Eukaryota</taxon>
        <taxon>Fungi</taxon>
        <taxon>Dikarya</taxon>
        <taxon>Ascomycota</taxon>
        <taxon>Pezizomycotina</taxon>
        <taxon>Eurotiomycetes</taxon>
        <taxon>Eurotiomycetidae</taxon>
        <taxon>Eurotiales</taxon>
        <taxon>Aspergillaceae</taxon>
        <taxon>Penicillium</taxon>
    </lineage>
</organism>
<reference evidence="1" key="1">
    <citation type="submission" date="2022-12" db="EMBL/GenBank/DDBJ databases">
        <authorList>
            <person name="Petersen C."/>
        </authorList>
    </citation>
    <scope>NUCLEOTIDE SEQUENCE</scope>
    <source>
        <strain evidence="1">IBT 17660</strain>
    </source>
</reference>
<gene>
    <name evidence="1" type="ORF">N7530_008356</name>
</gene>
<evidence type="ECO:0000313" key="1">
    <source>
        <dbReference type="EMBL" id="KAJ5470999.1"/>
    </source>
</evidence>
<keyword evidence="2" id="KW-1185">Reference proteome</keyword>
<reference evidence="1" key="2">
    <citation type="journal article" date="2023" name="IMA Fungus">
        <title>Comparative genomic study of the Penicillium genus elucidates a diverse pangenome and 15 lateral gene transfer events.</title>
        <authorList>
            <person name="Petersen C."/>
            <person name="Sorensen T."/>
            <person name="Nielsen M.R."/>
            <person name="Sondergaard T.E."/>
            <person name="Sorensen J.L."/>
            <person name="Fitzpatrick D.A."/>
            <person name="Frisvad J.C."/>
            <person name="Nielsen K.L."/>
        </authorList>
    </citation>
    <scope>NUCLEOTIDE SEQUENCE</scope>
    <source>
        <strain evidence="1">IBT 17660</strain>
    </source>
</reference>
<protein>
    <recommendedName>
        <fullName evidence="3">Peptidase metallopeptidase domain-containing protein</fullName>
    </recommendedName>
</protein>
<comment type="caution">
    <text evidence="1">The sequence shown here is derived from an EMBL/GenBank/DDBJ whole genome shotgun (WGS) entry which is preliminary data.</text>
</comment>
<dbReference type="OrthoDB" id="406838at2759"/>
<dbReference type="GO" id="GO:0008237">
    <property type="term" value="F:metallopeptidase activity"/>
    <property type="evidence" value="ECO:0007669"/>
    <property type="project" value="InterPro"/>
</dbReference>
<sequence length="603" mass="67469">MGETNTIHLKVEEDVPAELEAFVRLSHFALFDQAREWFDGCLRDHLAEFPVALEYADMLLRQGSYREVEVLDLHSPDTAGLPEHNDIDRLWGLLEQLAIMHLRGPTSDALEDAMACFDYLRDRRVGGDARPSALEIHMLEVYLQIVVGAHGTSMWPEGKERYTNPPWCQSDLPAWRGFGAWYADLRECNHFWEAQRILTILLPVLPFKDAIDMFMKPDQFGLVVENIDQGSFDETLVLSDLMSANNICNYVLEYSEGLLSHELPREHLFELAGAYLESSRSLAVILSCLSKTDKNEELPPVLQVEMLEKRLGQLKEGPLSTQIHSDELQPRMPAFTKGSKITAATSQVDYTQGTHESMAPEPLRTLHPDQANPAWLHALQQSLASSTAAAPTRYTCASENVFPGNLGHTGPIALEVGLAPVIPRWARSQTVNFAALANGYPRSELALLAANALRDAAEEWNQLDLGVKFQWVAKIQDASFILCYGGDRGEALAQAFFPTEKQLSTLDVYSASFRPGTVQYLKNIFLHELGHVLGFRHAFAPNFDVDEETIEFGPRSPTSVMGYEFPPQIQATDRESAVAFYSFPGPSLRVKDSQVSIRDYSAR</sequence>
<dbReference type="EMBL" id="JAPWDO010000005">
    <property type="protein sequence ID" value="KAJ5470999.1"/>
    <property type="molecule type" value="Genomic_DNA"/>
</dbReference>
<proteinExistence type="predicted"/>
<dbReference type="Proteomes" id="UP001147760">
    <property type="component" value="Unassembled WGS sequence"/>
</dbReference>
<accession>A0A9W9WP16</accession>